<evidence type="ECO:0000256" key="5">
    <source>
        <dbReference type="ARBA" id="ARBA00022989"/>
    </source>
</evidence>
<comment type="pathway">
    <text evidence="2">Carotenoid biosynthesis.</text>
</comment>
<keyword evidence="3 8" id="KW-0812">Transmembrane</keyword>
<sequence>MTYWALNAVFLALVVIVTVVAVVVVVRRNAALRRTTAGVFGMTLGILLVLTAIFDNVMIAIGLVGYDAGRISGAFVGIAPLEDFAYALAAVFLLPSLWLLLGRRDGKNQ</sequence>
<keyword evidence="4" id="KW-0125">Carotenoid biosynthesis</keyword>
<evidence type="ECO:0000313" key="10">
    <source>
        <dbReference type="Proteomes" id="UP001165586"/>
    </source>
</evidence>
<evidence type="ECO:0000256" key="7">
    <source>
        <dbReference type="ARBA" id="ARBA00023235"/>
    </source>
</evidence>
<evidence type="ECO:0000313" key="9">
    <source>
        <dbReference type="EMBL" id="MCS5735448.1"/>
    </source>
</evidence>
<feature type="transmembrane region" description="Helical" evidence="8">
    <location>
        <begin position="38"/>
        <end position="64"/>
    </location>
</feature>
<organism evidence="9 10">
    <name type="scientific">Herbiconiux daphne</name>
    <dbReference type="NCBI Taxonomy" id="2970914"/>
    <lineage>
        <taxon>Bacteria</taxon>
        <taxon>Bacillati</taxon>
        <taxon>Actinomycetota</taxon>
        <taxon>Actinomycetes</taxon>
        <taxon>Micrococcales</taxon>
        <taxon>Microbacteriaceae</taxon>
        <taxon>Herbiconiux</taxon>
    </lineage>
</organism>
<evidence type="ECO:0000256" key="1">
    <source>
        <dbReference type="ARBA" id="ARBA00004141"/>
    </source>
</evidence>
<keyword evidence="7" id="KW-0413">Isomerase</keyword>
<keyword evidence="5 8" id="KW-1133">Transmembrane helix</keyword>
<protein>
    <submittedName>
        <fullName evidence="9">Lycopene cyclase domain-containing protein</fullName>
    </submittedName>
</protein>
<dbReference type="InterPro" id="IPR017825">
    <property type="entry name" value="Lycopene_cyclase_dom"/>
</dbReference>
<dbReference type="EMBL" id="JANLCJ010000006">
    <property type="protein sequence ID" value="MCS5735448.1"/>
    <property type="molecule type" value="Genomic_DNA"/>
</dbReference>
<evidence type="ECO:0000256" key="6">
    <source>
        <dbReference type="ARBA" id="ARBA00023136"/>
    </source>
</evidence>
<gene>
    <name evidence="9" type="ORF">N1032_17005</name>
</gene>
<evidence type="ECO:0000256" key="2">
    <source>
        <dbReference type="ARBA" id="ARBA00004829"/>
    </source>
</evidence>
<dbReference type="Proteomes" id="UP001165586">
    <property type="component" value="Unassembled WGS sequence"/>
</dbReference>
<evidence type="ECO:0000256" key="3">
    <source>
        <dbReference type="ARBA" id="ARBA00022692"/>
    </source>
</evidence>
<dbReference type="NCBIfam" id="TIGR03462">
    <property type="entry name" value="CarR_dom_SF"/>
    <property type="match status" value="1"/>
</dbReference>
<name>A0ABT2H680_9MICO</name>
<comment type="caution">
    <text evidence="9">The sequence shown here is derived from an EMBL/GenBank/DDBJ whole genome shotgun (WGS) entry which is preliminary data.</text>
</comment>
<evidence type="ECO:0000256" key="8">
    <source>
        <dbReference type="SAM" id="Phobius"/>
    </source>
</evidence>
<reference evidence="9" key="1">
    <citation type="submission" date="2022-08" db="EMBL/GenBank/DDBJ databases">
        <authorList>
            <person name="Deng Y."/>
            <person name="Han X.-F."/>
            <person name="Zhang Y.-Q."/>
        </authorList>
    </citation>
    <scope>NUCLEOTIDE SEQUENCE</scope>
    <source>
        <strain evidence="9">CPCC 203386</strain>
    </source>
</reference>
<proteinExistence type="predicted"/>
<feature type="transmembrane region" description="Helical" evidence="8">
    <location>
        <begin position="6"/>
        <end position="26"/>
    </location>
</feature>
<accession>A0ABT2H680</accession>
<keyword evidence="6 8" id="KW-0472">Membrane</keyword>
<keyword evidence="10" id="KW-1185">Reference proteome</keyword>
<dbReference type="RefSeq" id="WP_259540374.1">
    <property type="nucleotide sequence ID" value="NZ_JANLCJ010000006.1"/>
</dbReference>
<comment type="subcellular location">
    <subcellularLocation>
        <location evidence="1">Membrane</location>
        <topology evidence="1">Multi-pass membrane protein</topology>
    </subcellularLocation>
</comment>
<evidence type="ECO:0000256" key="4">
    <source>
        <dbReference type="ARBA" id="ARBA00022746"/>
    </source>
</evidence>
<feature type="transmembrane region" description="Helical" evidence="8">
    <location>
        <begin position="84"/>
        <end position="101"/>
    </location>
</feature>